<reference evidence="2 3" key="1">
    <citation type="journal article" date="2014" name="Int. J. Syst. Evol. Microbiol.">
        <title>Complete genome sequence of Corynebacterium casei LMG S-19264T (=DSM 44701T), isolated from a smear-ripened cheese.</title>
        <authorList>
            <consortium name="US DOE Joint Genome Institute (JGI-PGF)"/>
            <person name="Walter F."/>
            <person name="Albersmeier A."/>
            <person name="Kalinowski J."/>
            <person name="Ruckert C."/>
        </authorList>
    </citation>
    <scope>NUCLEOTIDE SEQUENCE [LARGE SCALE GENOMIC DNA]</scope>
    <source>
        <strain evidence="2 3">KCTC 12285</strain>
    </source>
</reference>
<keyword evidence="1" id="KW-0812">Transmembrane</keyword>
<evidence type="ECO:0000313" key="2">
    <source>
        <dbReference type="EMBL" id="GGX16238.1"/>
    </source>
</evidence>
<accession>A0A918N412</accession>
<dbReference type="RefSeq" id="WP_027413419.1">
    <property type="nucleotide sequence ID" value="NZ_BMWS01000009.1"/>
</dbReference>
<feature type="transmembrane region" description="Helical" evidence="1">
    <location>
        <begin position="87"/>
        <end position="108"/>
    </location>
</feature>
<feature type="transmembrane region" description="Helical" evidence="1">
    <location>
        <begin position="120"/>
        <end position="139"/>
    </location>
</feature>
<sequence length="169" mass="20046">MEISKDIVLRPRFFKELDISSEKALQAFEKIGKSNPNFVVNRIDHHVFIRIPKSKQHFWSPQLHLEIYEIAEKKHLLKGLFGPSPTVWTLFMFLHFIVAMLFIGSLIWMYVNIRLEKPHLFSIIAMVFLFIIWFVLYFAGSLGKQAGKKEMQDLYNFMERTLHFVELGR</sequence>
<evidence type="ECO:0000256" key="1">
    <source>
        <dbReference type="SAM" id="Phobius"/>
    </source>
</evidence>
<dbReference type="EMBL" id="BMWS01000009">
    <property type="protein sequence ID" value="GGX16238.1"/>
    <property type="molecule type" value="Genomic_DNA"/>
</dbReference>
<name>A0A918N412_9FLAO</name>
<evidence type="ECO:0000313" key="3">
    <source>
        <dbReference type="Proteomes" id="UP000601108"/>
    </source>
</evidence>
<dbReference type="Proteomes" id="UP000601108">
    <property type="component" value="Unassembled WGS sequence"/>
</dbReference>
<keyword evidence="1" id="KW-0472">Membrane</keyword>
<evidence type="ECO:0008006" key="4">
    <source>
        <dbReference type="Google" id="ProtNLM"/>
    </source>
</evidence>
<dbReference type="AlphaFoldDB" id="A0A918N412"/>
<keyword evidence="3" id="KW-1185">Reference proteome</keyword>
<comment type="caution">
    <text evidence="2">The sequence shown here is derived from an EMBL/GenBank/DDBJ whole genome shotgun (WGS) entry which is preliminary data.</text>
</comment>
<proteinExistence type="predicted"/>
<organism evidence="2 3">
    <name type="scientific">Aquimarina muelleri</name>
    <dbReference type="NCBI Taxonomy" id="279356"/>
    <lineage>
        <taxon>Bacteria</taxon>
        <taxon>Pseudomonadati</taxon>
        <taxon>Bacteroidota</taxon>
        <taxon>Flavobacteriia</taxon>
        <taxon>Flavobacteriales</taxon>
        <taxon>Flavobacteriaceae</taxon>
        <taxon>Aquimarina</taxon>
    </lineage>
</organism>
<keyword evidence="1" id="KW-1133">Transmembrane helix</keyword>
<protein>
    <recommendedName>
        <fullName evidence="4">GTP-binding protein</fullName>
    </recommendedName>
</protein>
<gene>
    <name evidence="2" type="ORF">GCM10007384_17240</name>
</gene>